<reference evidence="1" key="1">
    <citation type="submission" date="2014-09" db="EMBL/GenBank/DDBJ databases">
        <authorList>
            <person name="Magalhaes I.L.F."/>
            <person name="Oliveira U."/>
            <person name="Santos F.R."/>
            <person name="Vidigal T.H.D.A."/>
            <person name="Brescovit A.D."/>
            <person name="Santos A.J."/>
        </authorList>
    </citation>
    <scope>NUCLEOTIDE SEQUENCE</scope>
    <source>
        <tissue evidence="1">Shoot tissue taken approximately 20 cm above the soil surface</tissue>
    </source>
</reference>
<name>A0A0A9CAF8_ARUDO</name>
<sequence length="31" mass="3705">MLNNLQWYNSSCNNLLEKYNCEKNCNMVSFS</sequence>
<protein>
    <submittedName>
        <fullName evidence="1">Uncharacterized protein</fullName>
    </submittedName>
</protein>
<reference evidence="1" key="2">
    <citation type="journal article" date="2015" name="Data Brief">
        <title>Shoot transcriptome of the giant reed, Arundo donax.</title>
        <authorList>
            <person name="Barrero R.A."/>
            <person name="Guerrero F.D."/>
            <person name="Moolhuijzen P."/>
            <person name="Goolsby J.A."/>
            <person name="Tidwell J."/>
            <person name="Bellgard S.E."/>
            <person name="Bellgard M.I."/>
        </authorList>
    </citation>
    <scope>NUCLEOTIDE SEQUENCE</scope>
    <source>
        <tissue evidence="1">Shoot tissue taken approximately 20 cm above the soil surface</tissue>
    </source>
</reference>
<dbReference type="EMBL" id="GBRH01229408">
    <property type="protein sequence ID" value="JAD68487.1"/>
    <property type="molecule type" value="Transcribed_RNA"/>
</dbReference>
<accession>A0A0A9CAF8</accession>
<dbReference type="AlphaFoldDB" id="A0A0A9CAF8"/>
<evidence type="ECO:0000313" key="1">
    <source>
        <dbReference type="EMBL" id="JAD68487.1"/>
    </source>
</evidence>
<organism evidence="1">
    <name type="scientific">Arundo donax</name>
    <name type="common">Giant reed</name>
    <name type="synonym">Donax arundinaceus</name>
    <dbReference type="NCBI Taxonomy" id="35708"/>
    <lineage>
        <taxon>Eukaryota</taxon>
        <taxon>Viridiplantae</taxon>
        <taxon>Streptophyta</taxon>
        <taxon>Embryophyta</taxon>
        <taxon>Tracheophyta</taxon>
        <taxon>Spermatophyta</taxon>
        <taxon>Magnoliopsida</taxon>
        <taxon>Liliopsida</taxon>
        <taxon>Poales</taxon>
        <taxon>Poaceae</taxon>
        <taxon>PACMAD clade</taxon>
        <taxon>Arundinoideae</taxon>
        <taxon>Arundineae</taxon>
        <taxon>Arundo</taxon>
    </lineage>
</organism>
<proteinExistence type="predicted"/>